<dbReference type="Gene3D" id="3.40.50.2300">
    <property type="match status" value="1"/>
</dbReference>
<name>A0A5S5CDI3_9BACL</name>
<organism evidence="4 5">
    <name type="scientific">Paenibacillus methanolicus</name>
    <dbReference type="NCBI Taxonomy" id="582686"/>
    <lineage>
        <taxon>Bacteria</taxon>
        <taxon>Bacillati</taxon>
        <taxon>Bacillota</taxon>
        <taxon>Bacilli</taxon>
        <taxon>Bacillales</taxon>
        <taxon>Paenibacillaceae</taxon>
        <taxon>Paenibacillus</taxon>
    </lineage>
</organism>
<dbReference type="PANTHER" id="PTHR37299">
    <property type="entry name" value="TRANSCRIPTIONAL REGULATOR-RELATED"/>
    <property type="match status" value="1"/>
</dbReference>
<dbReference type="InterPro" id="IPR001789">
    <property type="entry name" value="Sig_transdc_resp-reg_receiver"/>
</dbReference>
<dbReference type="OrthoDB" id="9809318at2"/>
<keyword evidence="1" id="KW-0597">Phosphoprotein</keyword>
<dbReference type="Proteomes" id="UP000323257">
    <property type="component" value="Unassembled WGS sequence"/>
</dbReference>
<dbReference type="RefSeq" id="WP_148928965.1">
    <property type="nucleotide sequence ID" value="NZ_VNHS01000003.1"/>
</dbReference>
<keyword evidence="4" id="KW-0238">DNA-binding</keyword>
<sequence>MYRVAICDDEVNQREWIKSVMIALSVKADLDFEIEMFGSGEQLVSHYERHETPFHLLILDIEMGGMNGIQAARRIRGLNNLDEQIIFLTSYPDYMLESFDVVTFHYLIKPVPTAVLEEKILKLCQYVQAHDKKFLIIKSGYEDIVLKYDDLISIEAAKSLTIKSKLRFTTVHQTYDSKGIIADFAAALQDHHFLQIHRSIIINLIHVRKFASGVVLMVNGLELPIGRSKVKEVKDRYTKFRIKKVDGDESD</sequence>
<gene>
    <name evidence="4" type="ORF">BCM02_103224</name>
</gene>
<dbReference type="PROSITE" id="PS50110">
    <property type="entry name" value="RESPONSE_REGULATORY"/>
    <property type="match status" value="1"/>
</dbReference>
<dbReference type="PROSITE" id="PS50930">
    <property type="entry name" value="HTH_LYTTR"/>
    <property type="match status" value="1"/>
</dbReference>
<accession>A0A5S5CDI3</accession>
<comment type="caution">
    <text evidence="4">The sequence shown here is derived from an EMBL/GenBank/DDBJ whole genome shotgun (WGS) entry which is preliminary data.</text>
</comment>
<dbReference type="Pfam" id="PF00072">
    <property type="entry name" value="Response_reg"/>
    <property type="match status" value="1"/>
</dbReference>
<dbReference type="InterPro" id="IPR007492">
    <property type="entry name" value="LytTR_DNA-bd_dom"/>
</dbReference>
<feature type="domain" description="Response regulatory" evidence="2">
    <location>
        <begin position="3"/>
        <end position="124"/>
    </location>
</feature>
<evidence type="ECO:0000313" key="4">
    <source>
        <dbReference type="EMBL" id="TYP76562.1"/>
    </source>
</evidence>
<feature type="modified residue" description="4-aspartylphosphate" evidence="1">
    <location>
        <position position="60"/>
    </location>
</feature>
<dbReference type="Pfam" id="PF04397">
    <property type="entry name" value="LytTR"/>
    <property type="match status" value="1"/>
</dbReference>
<dbReference type="GO" id="GO:0000156">
    <property type="term" value="F:phosphorelay response regulator activity"/>
    <property type="evidence" value="ECO:0007669"/>
    <property type="project" value="InterPro"/>
</dbReference>
<dbReference type="InterPro" id="IPR011006">
    <property type="entry name" value="CheY-like_superfamily"/>
</dbReference>
<evidence type="ECO:0000256" key="1">
    <source>
        <dbReference type="PROSITE-ProRule" id="PRU00169"/>
    </source>
</evidence>
<dbReference type="EMBL" id="VNHS01000003">
    <property type="protein sequence ID" value="TYP76562.1"/>
    <property type="molecule type" value="Genomic_DNA"/>
</dbReference>
<protein>
    <submittedName>
        <fullName evidence="4">DNA-binding LytR/AlgR family response regulator</fullName>
    </submittedName>
</protein>
<feature type="domain" description="HTH LytTR-type" evidence="3">
    <location>
        <begin position="135"/>
        <end position="239"/>
    </location>
</feature>
<dbReference type="AlphaFoldDB" id="A0A5S5CDI3"/>
<reference evidence="4 5" key="1">
    <citation type="submission" date="2019-07" db="EMBL/GenBank/DDBJ databases">
        <title>Genomic Encyclopedia of Type Strains, Phase III (KMG-III): the genomes of soil and plant-associated and newly described type strains.</title>
        <authorList>
            <person name="Whitman W."/>
        </authorList>
    </citation>
    <scope>NUCLEOTIDE SEQUENCE [LARGE SCALE GENOMIC DNA]</scope>
    <source>
        <strain evidence="4 5">BL24</strain>
    </source>
</reference>
<dbReference type="PANTHER" id="PTHR37299:SF1">
    <property type="entry name" value="STAGE 0 SPORULATION PROTEIN A HOMOLOG"/>
    <property type="match status" value="1"/>
</dbReference>
<dbReference type="SUPFAM" id="SSF52172">
    <property type="entry name" value="CheY-like"/>
    <property type="match status" value="1"/>
</dbReference>
<dbReference type="InterPro" id="IPR046947">
    <property type="entry name" value="LytR-like"/>
</dbReference>
<evidence type="ECO:0000259" key="2">
    <source>
        <dbReference type="PROSITE" id="PS50110"/>
    </source>
</evidence>
<dbReference type="Gene3D" id="2.40.50.1020">
    <property type="entry name" value="LytTr DNA-binding domain"/>
    <property type="match status" value="1"/>
</dbReference>
<evidence type="ECO:0000313" key="5">
    <source>
        <dbReference type="Proteomes" id="UP000323257"/>
    </source>
</evidence>
<dbReference type="SMART" id="SM00850">
    <property type="entry name" value="LytTR"/>
    <property type="match status" value="1"/>
</dbReference>
<proteinExistence type="predicted"/>
<keyword evidence="5" id="KW-1185">Reference proteome</keyword>
<dbReference type="GO" id="GO:0003677">
    <property type="term" value="F:DNA binding"/>
    <property type="evidence" value="ECO:0007669"/>
    <property type="project" value="UniProtKB-KW"/>
</dbReference>
<evidence type="ECO:0000259" key="3">
    <source>
        <dbReference type="PROSITE" id="PS50930"/>
    </source>
</evidence>
<dbReference type="SMART" id="SM00448">
    <property type="entry name" value="REC"/>
    <property type="match status" value="1"/>
</dbReference>